<dbReference type="SUPFAM" id="SSF103473">
    <property type="entry name" value="MFS general substrate transporter"/>
    <property type="match status" value="1"/>
</dbReference>
<evidence type="ECO:0000256" key="2">
    <source>
        <dbReference type="SAM" id="Phobius"/>
    </source>
</evidence>
<keyword evidence="3" id="KW-0732">Signal</keyword>
<proteinExistence type="predicted"/>
<evidence type="ECO:0000256" key="3">
    <source>
        <dbReference type="SAM" id="SignalP"/>
    </source>
</evidence>
<feature type="compositionally biased region" description="Pro residues" evidence="1">
    <location>
        <begin position="35"/>
        <end position="51"/>
    </location>
</feature>
<dbReference type="PANTHER" id="PTHR11360:SF303">
    <property type="entry name" value="MAJOR FACILITATOR SUPERFAMILY (MFS) PROFILE DOMAIN-CONTAINING PROTEIN"/>
    <property type="match status" value="1"/>
</dbReference>
<reference evidence="4" key="1">
    <citation type="journal article" date="2020" name="Cell">
        <title>Large-Scale Comparative Analyses of Tick Genomes Elucidate Their Genetic Diversity and Vector Capacities.</title>
        <authorList>
            <consortium name="Tick Genome and Microbiome Consortium (TIGMIC)"/>
            <person name="Jia N."/>
            <person name="Wang J."/>
            <person name="Shi W."/>
            <person name="Du L."/>
            <person name="Sun Y."/>
            <person name="Zhan W."/>
            <person name="Jiang J.F."/>
            <person name="Wang Q."/>
            <person name="Zhang B."/>
            <person name="Ji P."/>
            <person name="Bell-Sakyi L."/>
            <person name="Cui X.M."/>
            <person name="Yuan T.T."/>
            <person name="Jiang B.G."/>
            <person name="Yang W.F."/>
            <person name="Lam T.T."/>
            <person name="Chang Q.C."/>
            <person name="Ding S.J."/>
            <person name="Wang X.J."/>
            <person name="Zhu J.G."/>
            <person name="Ruan X.D."/>
            <person name="Zhao L."/>
            <person name="Wei J.T."/>
            <person name="Ye R.Z."/>
            <person name="Que T.C."/>
            <person name="Du C.H."/>
            <person name="Zhou Y.H."/>
            <person name="Cheng J.X."/>
            <person name="Dai P.F."/>
            <person name="Guo W.B."/>
            <person name="Han X.H."/>
            <person name="Huang E.J."/>
            <person name="Li L.F."/>
            <person name="Wei W."/>
            <person name="Gao Y.C."/>
            <person name="Liu J.Z."/>
            <person name="Shao H.Z."/>
            <person name="Wang X."/>
            <person name="Wang C.C."/>
            <person name="Yang T.C."/>
            <person name="Huo Q.B."/>
            <person name="Li W."/>
            <person name="Chen H.Y."/>
            <person name="Chen S.E."/>
            <person name="Zhou L.G."/>
            <person name="Ni X.B."/>
            <person name="Tian J.H."/>
            <person name="Sheng Y."/>
            <person name="Liu T."/>
            <person name="Pan Y.S."/>
            <person name="Xia L.Y."/>
            <person name="Li J."/>
            <person name="Zhao F."/>
            <person name="Cao W.C."/>
        </authorList>
    </citation>
    <scope>NUCLEOTIDE SEQUENCE</scope>
    <source>
        <strain evidence="4">Rsan-2018</strain>
    </source>
</reference>
<evidence type="ECO:0000313" key="5">
    <source>
        <dbReference type="Proteomes" id="UP000821837"/>
    </source>
</evidence>
<dbReference type="PANTHER" id="PTHR11360">
    <property type="entry name" value="MONOCARBOXYLATE TRANSPORTER"/>
    <property type="match status" value="1"/>
</dbReference>
<keyword evidence="2" id="KW-0472">Membrane</keyword>
<name>A0A9D4PYE7_RHISA</name>
<feature type="transmembrane region" description="Helical" evidence="2">
    <location>
        <begin position="869"/>
        <end position="887"/>
    </location>
</feature>
<protein>
    <recommendedName>
        <fullName evidence="6">Monocarboxylate transporter</fullName>
    </recommendedName>
</protein>
<feature type="transmembrane region" description="Helical" evidence="2">
    <location>
        <begin position="893"/>
        <end position="915"/>
    </location>
</feature>
<dbReference type="InterPro" id="IPR011701">
    <property type="entry name" value="MFS"/>
</dbReference>
<feature type="chain" id="PRO_5039501124" description="Monocarboxylate transporter" evidence="3">
    <location>
        <begin position="22"/>
        <end position="1054"/>
    </location>
</feature>
<keyword evidence="2" id="KW-1133">Transmembrane helix</keyword>
<evidence type="ECO:0008006" key="6">
    <source>
        <dbReference type="Google" id="ProtNLM"/>
    </source>
</evidence>
<feature type="region of interest" description="Disordered" evidence="1">
    <location>
        <begin position="1034"/>
        <end position="1054"/>
    </location>
</feature>
<dbReference type="VEuPathDB" id="VectorBase:RSAN_041181"/>
<comment type="caution">
    <text evidence="4">The sequence shown here is derived from an EMBL/GenBank/DDBJ whole genome shotgun (WGS) entry which is preliminary data.</text>
</comment>
<feature type="region of interest" description="Disordered" evidence="1">
    <location>
        <begin position="24"/>
        <end position="54"/>
    </location>
</feature>
<feature type="transmembrane region" description="Helical" evidence="2">
    <location>
        <begin position="927"/>
        <end position="947"/>
    </location>
</feature>
<feature type="region of interest" description="Disordered" evidence="1">
    <location>
        <begin position="630"/>
        <end position="667"/>
    </location>
</feature>
<dbReference type="GO" id="GO:0008028">
    <property type="term" value="F:monocarboxylic acid transmembrane transporter activity"/>
    <property type="evidence" value="ECO:0007669"/>
    <property type="project" value="TreeGrafter"/>
</dbReference>
<feature type="region of interest" description="Disordered" evidence="1">
    <location>
        <begin position="682"/>
        <end position="731"/>
    </location>
</feature>
<feature type="compositionally biased region" description="Low complexity" evidence="1">
    <location>
        <begin position="705"/>
        <end position="725"/>
    </location>
</feature>
<reference evidence="4" key="2">
    <citation type="submission" date="2021-09" db="EMBL/GenBank/DDBJ databases">
        <authorList>
            <person name="Jia N."/>
            <person name="Wang J."/>
            <person name="Shi W."/>
            <person name="Du L."/>
            <person name="Sun Y."/>
            <person name="Zhan W."/>
            <person name="Jiang J."/>
            <person name="Wang Q."/>
            <person name="Zhang B."/>
            <person name="Ji P."/>
            <person name="Sakyi L.B."/>
            <person name="Cui X."/>
            <person name="Yuan T."/>
            <person name="Jiang B."/>
            <person name="Yang W."/>
            <person name="Lam T.T.-Y."/>
            <person name="Chang Q."/>
            <person name="Ding S."/>
            <person name="Wang X."/>
            <person name="Zhu J."/>
            <person name="Ruan X."/>
            <person name="Zhao L."/>
            <person name="Wei J."/>
            <person name="Que T."/>
            <person name="Du C."/>
            <person name="Cheng J."/>
            <person name="Dai P."/>
            <person name="Han X."/>
            <person name="Huang E."/>
            <person name="Gao Y."/>
            <person name="Liu J."/>
            <person name="Shao H."/>
            <person name="Ye R."/>
            <person name="Li L."/>
            <person name="Wei W."/>
            <person name="Wang X."/>
            <person name="Wang C."/>
            <person name="Huo Q."/>
            <person name="Li W."/>
            <person name="Guo W."/>
            <person name="Chen H."/>
            <person name="Chen S."/>
            <person name="Zhou L."/>
            <person name="Zhou L."/>
            <person name="Ni X."/>
            <person name="Tian J."/>
            <person name="Zhou Y."/>
            <person name="Sheng Y."/>
            <person name="Liu T."/>
            <person name="Pan Y."/>
            <person name="Xia L."/>
            <person name="Li J."/>
            <person name="Zhao F."/>
            <person name="Cao W."/>
        </authorList>
    </citation>
    <scope>NUCLEOTIDE SEQUENCE</scope>
    <source>
        <strain evidence="4">Rsan-2018</strain>
        <tissue evidence="4">Larvae</tissue>
    </source>
</reference>
<feature type="signal peptide" evidence="3">
    <location>
        <begin position="1"/>
        <end position="21"/>
    </location>
</feature>
<accession>A0A9D4PYE7</accession>
<evidence type="ECO:0000313" key="4">
    <source>
        <dbReference type="EMBL" id="KAH7961158.1"/>
    </source>
</evidence>
<dbReference type="EMBL" id="JABSTV010001249">
    <property type="protein sequence ID" value="KAH7961158.1"/>
    <property type="molecule type" value="Genomic_DNA"/>
</dbReference>
<dbReference type="InterPro" id="IPR036259">
    <property type="entry name" value="MFS_trans_sf"/>
</dbReference>
<dbReference type="InterPro" id="IPR050327">
    <property type="entry name" value="Proton-linked_MCT"/>
</dbReference>
<evidence type="ECO:0000256" key="1">
    <source>
        <dbReference type="SAM" id="MobiDB-lite"/>
    </source>
</evidence>
<dbReference type="VEuPathDB" id="VectorBase:RSAN_058015"/>
<dbReference type="AlphaFoldDB" id="A0A9D4PYE7"/>
<feature type="transmembrane region" description="Helical" evidence="2">
    <location>
        <begin position="953"/>
        <end position="976"/>
    </location>
</feature>
<dbReference type="Gene3D" id="1.20.1250.20">
    <property type="entry name" value="MFS general substrate transporter like domains"/>
    <property type="match status" value="1"/>
</dbReference>
<sequence length="1054" mass="116047">MRAPLLTCAAIIACCCWPAGAQDDTTDAPEVATDQPPPVTTPPPPPPPPGINPNHSYYPPSYKPHFGGYNPNGYWNSYPSQGYYPHSWSYRPPAYHPPPTTYEWWRQFNRRPSFEHGGLNGGGGGYGYWPSAGSGYMQPYYGSSWWQPYYVAVGYYRRSSSPPQTGTSYPSYGGHYGGYGYGAGYPYVSGYDKFGYPYYRSGYYGGGLYGGHNGYGGGNTRSYGCYTSGCGSYAPSYPYQGGYPYNGGYPYTGGSYGSYPYKGGSYGSYPYYNSYATYPYHSSGYGGQPYYGGGHYNYGYGHGTYYPSGGGQTGYPSYPTGYYSPHSYGYGYGYGYPHYNQGSSYSNGYGGYSTGKYSGGGSYPYDYYGAYYNRYYPDYHRHYYYPGMTRGWYDCTYYPTAVNKGYAVSGSEGVKQKVDRTKQNTEKIKRTFTRRSIRELLKSAEYTGSETRRANDRGPMLDLSNDGLVGGIALLSQDAATKKDTTTSMFKATDNARSFAKAGEPNEGDQRITPEMVESFERRLTAMNRMFEELLTPKDMQDDGDYFMRRVRAYRRLLGQVQQRGMGIGTSPNDLDSQGMLRRLRMLENELDDRRRRALRTLYHALIDADLTVSDKLKVLATVYNFAKGDMSDESDEGAESMDRSVISSEAEAVKTPENGNSMTDADAKKFYDKLEKFLELTRTAEPSTSDEGGERKFETTSGASKSLSNSLESSSSESSSSESDSSGDRTKFEIKGSVSLALDVEGKTDFGTDTIAAGAAMHVPSSRREGTYASRGQGVYAAKPIGAMPALQLVDSYYAWFIAAMCFWIQVWAAIIFRSSGILLVGLVSNFRISREEAAWPFEICTTVNSAQGFLVGVLVRYWDTRTLNTGATFLAAISAIACFVWDTPTAYTAFIGLGFGAGSGLMVPTNVVVLHRYFDEYRTSASGVSFAGAALSSILLPPLIGRLLDKYGLQGTMLIVGALVLNAMAGSIAVRSTPSFPRPPHHPLISTTLTSARCSSCEDSENKNPVSDIFSTDLLLWESGIVVSALPPRSSEPQRRRRRGVRGHIWNV</sequence>
<organism evidence="4 5">
    <name type="scientific">Rhipicephalus sanguineus</name>
    <name type="common">Brown dog tick</name>
    <name type="synonym">Ixodes sanguineus</name>
    <dbReference type="NCBI Taxonomy" id="34632"/>
    <lineage>
        <taxon>Eukaryota</taxon>
        <taxon>Metazoa</taxon>
        <taxon>Ecdysozoa</taxon>
        <taxon>Arthropoda</taxon>
        <taxon>Chelicerata</taxon>
        <taxon>Arachnida</taxon>
        <taxon>Acari</taxon>
        <taxon>Parasitiformes</taxon>
        <taxon>Ixodida</taxon>
        <taxon>Ixodoidea</taxon>
        <taxon>Ixodidae</taxon>
        <taxon>Rhipicephalinae</taxon>
        <taxon>Rhipicephalus</taxon>
        <taxon>Rhipicephalus</taxon>
    </lineage>
</organism>
<dbReference type="Proteomes" id="UP000821837">
    <property type="component" value="Chromosome 3"/>
</dbReference>
<gene>
    <name evidence="4" type="ORF">HPB52_004337</name>
</gene>
<keyword evidence="2" id="KW-0812">Transmembrane</keyword>
<keyword evidence="5" id="KW-1185">Reference proteome</keyword>
<dbReference type="Pfam" id="PF07690">
    <property type="entry name" value="MFS_1"/>
    <property type="match status" value="1"/>
</dbReference>